<dbReference type="Pfam" id="PF09837">
    <property type="entry name" value="DUF2064"/>
    <property type="match status" value="1"/>
</dbReference>
<dbReference type="InterPro" id="IPR029044">
    <property type="entry name" value="Nucleotide-diphossugar_trans"/>
</dbReference>
<dbReference type="PANTHER" id="PTHR36529:SF1">
    <property type="entry name" value="GLYCOSYLTRANSFERASE"/>
    <property type="match status" value="1"/>
</dbReference>
<evidence type="ECO:0000313" key="2">
    <source>
        <dbReference type="Proteomes" id="UP001196661"/>
    </source>
</evidence>
<protein>
    <submittedName>
        <fullName evidence="1">TIGR04282 family arsenosugar biosynthesis glycosyltransferase</fullName>
    </submittedName>
</protein>
<dbReference type="SUPFAM" id="SSF53448">
    <property type="entry name" value="Nucleotide-diphospho-sugar transferases"/>
    <property type="match status" value="1"/>
</dbReference>
<proteinExistence type="predicted"/>
<dbReference type="PANTHER" id="PTHR36529">
    <property type="entry name" value="SLL1095 PROTEIN"/>
    <property type="match status" value="1"/>
</dbReference>
<dbReference type="Gene3D" id="3.90.550.10">
    <property type="entry name" value="Spore Coat Polysaccharide Biosynthesis Protein SpsA, Chain A"/>
    <property type="match status" value="1"/>
</dbReference>
<dbReference type="EMBL" id="JADOER010000004">
    <property type="protein sequence ID" value="MBT9311126.1"/>
    <property type="molecule type" value="Genomic_DNA"/>
</dbReference>
<name>A0ABS5XZY6_9CYAN</name>
<dbReference type="Proteomes" id="UP001196661">
    <property type="component" value="Unassembled WGS sequence"/>
</dbReference>
<dbReference type="InterPro" id="IPR018641">
    <property type="entry name" value="Trfase_1_rSAM/seldom-assoc"/>
</dbReference>
<dbReference type="NCBIfam" id="TIGR04282">
    <property type="entry name" value="glyco_like_cofC"/>
    <property type="match status" value="1"/>
</dbReference>
<keyword evidence="2" id="KW-1185">Reference proteome</keyword>
<accession>A0ABS5XZY6</accession>
<organism evidence="1 2">
    <name type="scientific">Leptothoe kymatousa TAU-MAC 1615</name>
    <dbReference type="NCBI Taxonomy" id="2364775"/>
    <lineage>
        <taxon>Bacteria</taxon>
        <taxon>Bacillati</taxon>
        <taxon>Cyanobacteriota</taxon>
        <taxon>Cyanophyceae</taxon>
        <taxon>Nodosilineales</taxon>
        <taxon>Cymatolegaceae</taxon>
        <taxon>Leptothoe</taxon>
        <taxon>Leptothoe kymatousa</taxon>
    </lineage>
</organism>
<comment type="caution">
    <text evidence="1">The sequence shown here is derived from an EMBL/GenBank/DDBJ whole genome shotgun (WGS) entry which is preliminary data.</text>
</comment>
<sequence>MLFTRYPKAGNTKTRLIPHLGAVEAAALQRRMTEAMAGEMAFLGPEIDRQVHFAGGELAQMRTWLGRQFTYLPQFAGDLGNRLHQAFVDNFGLEMEAVVAIGADCPQLKNSHFKQAFRLLKTHDVVLGPAADGGYYMIGLNHPQPQLFENISWGTSEVFAQTVAIAKTLNLSVATLEQLRDVDRPEDLEILNSVLAPEAWAS</sequence>
<gene>
    <name evidence="1" type="ORF">IXB28_02815</name>
</gene>
<evidence type="ECO:0000313" key="1">
    <source>
        <dbReference type="EMBL" id="MBT9311126.1"/>
    </source>
</evidence>
<reference evidence="1 2" key="1">
    <citation type="journal article" date="2021" name="Mar. Drugs">
        <title>Genome Reduction and Secondary Metabolism of the Marine Sponge-Associated Cyanobacterium Leptothoe.</title>
        <authorList>
            <person name="Konstantinou D."/>
            <person name="Popin R.V."/>
            <person name="Fewer D.P."/>
            <person name="Sivonen K."/>
            <person name="Gkelis S."/>
        </authorList>
    </citation>
    <scope>NUCLEOTIDE SEQUENCE [LARGE SCALE GENOMIC DNA]</scope>
    <source>
        <strain evidence="1 2">TAU-MAC 1615</strain>
    </source>
</reference>